<gene>
    <name evidence="3" type="ORF">RCIX212</name>
</gene>
<dbReference type="STRING" id="351160.RCIX212"/>
<dbReference type="InterPro" id="IPR028098">
    <property type="entry name" value="Glyco_trans_4-like_N"/>
</dbReference>
<evidence type="ECO:0000313" key="3">
    <source>
        <dbReference type="EMBL" id="CAJ35692.1"/>
    </source>
</evidence>
<feature type="domain" description="Glycosyltransferase subfamily 4-like N-terminal" evidence="2">
    <location>
        <begin position="17"/>
        <end position="221"/>
    </location>
</feature>
<evidence type="ECO:0000313" key="4">
    <source>
        <dbReference type="Proteomes" id="UP000000663"/>
    </source>
</evidence>
<dbReference type="KEGG" id="rci:RCIX212"/>
<reference evidence="3 4" key="1">
    <citation type="journal article" date="2006" name="Science">
        <title>Genome of rice cluster I archaea -- the key methane producers in the rice rhizosphere.</title>
        <authorList>
            <person name="Erkel C."/>
            <person name="Kube M."/>
            <person name="Reinhardt R."/>
            <person name="Liesack W."/>
        </authorList>
    </citation>
    <scope>NUCLEOTIDE SEQUENCE [LARGE SCALE GENOMIC DNA]</scope>
    <source>
        <strain evidence="4">DSM 22066 / NBRC 105507 / MRE50</strain>
    </source>
</reference>
<dbReference type="GeneID" id="5142745"/>
<dbReference type="eggNOG" id="arCOG05174">
    <property type="taxonomic scope" value="Archaea"/>
</dbReference>
<sequence>MGKKIIICCNAYPPNFIGGAELVAHQQAKALVKMGNDVIVFTGDTKTCGERQSLRKEVYDGLTVYRIHLTPQDYNNEFVNFSHPKVDEYFKTLMDDFRPDIVHFHNLIGLSVGIIHIAKQKGAKTVLTLHDHWGFCFKNTIIKRNSTICTDYSRCEECMPIIPGENHENIPIRMRKDFIRLQMHDIDAFISPSNYLASRYIEAGLPREKFNVIWNGIDVERFYRLQKIPCKGRIRFTFIGYFGHHKGINTLIEALGYLKDTNKFFVNLVGSGDQMDLLKRQVATMGLVNTVKFWGRVDNIDDAYRETDVFILPSIWPENQPVTITEAMAGRIPVIASNNGGVSELIDDGVTGYLFKTGDAADLSQKMAEFIKDPGKICNFGENAYAKIVSNTTERQVSKIVELYDRISHHSASVDNRFSIFACCGKRLNSHSLNAIQMLSTDDNDQTFFIVMSSWLQADQIENSKFFWVVGDIQDMSTLDYALSKSIPLLVPADDSTLKGLCRSGNCGLYYEDAFEAVACIELFTTNEPVRAALGYNGKRYVNISKNCI</sequence>
<dbReference type="eggNOG" id="arCOG01403">
    <property type="taxonomic scope" value="Archaea"/>
</dbReference>
<dbReference type="EC" id="2.4.1.-" evidence="3"/>
<dbReference type="Proteomes" id="UP000000663">
    <property type="component" value="Chromosome"/>
</dbReference>
<evidence type="ECO:0000259" key="2">
    <source>
        <dbReference type="Pfam" id="PF13439"/>
    </source>
</evidence>
<dbReference type="EMBL" id="AM114193">
    <property type="protein sequence ID" value="CAJ35692.1"/>
    <property type="molecule type" value="Genomic_DNA"/>
</dbReference>
<dbReference type="CDD" id="cd03823">
    <property type="entry name" value="GT4_ExpE7-like"/>
    <property type="match status" value="1"/>
</dbReference>
<dbReference type="RefSeq" id="WP_012036807.1">
    <property type="nucleotide sequence ID" value="NC_009464.1"/>
</dbReference>
<dbReference type="InterPro" id="IPR050194">
    <property type="entry name" value="Glycosyltransferase_grp1"/>
</dbReference>
<keyword evidence="4" id="KW-1185">Reference proteome</keyword>
<dbReference type="AlphaFoldDB" id="Q0W7F1"/>
<dbReference type="Pfam" id="PF13439">
    <property type="entry name" value="Glyco_transf_4"/>
    <property type="match status" value="1"/>
</dbReference>
<name>Q0W7F1_METAR</name>
<feature type="domain" description="Glycosyl transferase family 1" evidence="1">
    <location>
        <begin position="232"/>
        <end position="386"/>
    </location>
</feature>
<keyword evidence="3" id="KW-0808">Transferase</keyword>
<accession>Q0W7F1</accession>
<dbReference type="PATRIC" id="fig|351160.9.peg.2544"/>
<dbReference type="OrthoDB" id="131038at2157"/>
<dbReference type="InterPro" id="IPR001296">
    <property type="entry name" value="Glyco_trans_1"/>
</dbReference>
<dbReference type="PANTHER" id="PTHR45947">
    <property type="entry name" value="SULFOQUINOVOSYL TRANSFERASE SQD2"/>
    <property type="match status" value="1"/>
</dbReference>
<proteinExistence type="predicted"/>
<dbReference type="Gene3D" id="3.40.50.2000">
    <property type="entry name" value="Glycogen Phosphorylase B"/>
    <property type="match status" value="2"/>
</dbReference>
<dbReference type="SUPFAM" id="SSF53756">
    <property type="entry name" value="UDP-Glycosyltransferase/glycogen phosphorylase"/>
    <property type="match status" value="1"/>
</dbReference>
<evidence type="ECO:0000259" key="1">
    <source>
        <dbReference type="Pfam" id="PF00534"/>
    </source>
</evidence>
<dbReference type="CAZy" id="GT4">
    <property type="family name" value="Glycosyltransferase Family 4"/>
</dbReference>
<protein>
    <submittedName>
        <fullName evidence="3">Glycosyltransferase (Group 1)</fullName>
        <ecNumber evidence="3">2.4.1.-</ecNumber>
    </submittedName>
</protein>
<dbReference type="PANTHER" id="PTHR45947:SF13">
    <property type="entry name" value="TRANSFERASE"/>
    <property type="match status" value="1"/>
</dbReference>
<dbReference type="GO" id="GO:0016757">
    <property type="term" value="F:glycosyltransferase activity"/>
    <property type="evidence" value="ECO:0007669"/>
    <property type="project" value="UniProtKB-KW"/>
</dbReference>
<keyword evidence="3" id="KW-0328">Glycosyltransferase</keyword>
<dbReference type="Pfam" id="PF00534">
    <property type="entry name" value="Glycos_transf_1"/>
    <property type="match status" value="1"/>
</dbReference>
<organism evidence="3 4">
    <name type="scientific">Methanocella arvoryzae (strain DSM 22066 / NBRC 105507 / MRE50)</name>
    <dbReference type="NCBI Taxonomy" id="351160"/>
    <lineage>
        <taxon>Archaea</taxon>
        <taxon>Methanobacteriati</taxon>
        <taxon>Methanobacteriota</taxon>
        <taxon>Stenosarchaea group</taxon>
        <taxon>Methanomicrobia</taxon>
        <taxon>Methanocellales</taxon>
        <taxon>Methanocellaceae</taxon>
        <taxon>Methanocella</taxon>
    </lineage>
</organism>